<dbReference type="InterPro" id="IPR012902">
    <property type="entry name" value="N_methyl_site"/>
</dbReference>
<feature type="domain" description="DUF1559" evidence="2">
    <location>
        <begin position="37"/>
        <end position="283"/>
    </location>
</feature>
<dbReference type="KEGG" id="ftj:FTUN_5958"/>
<feature type="transmembrane region" description="Helical" evidence="1">
    <location>
        <begin position="12"/>
        <end position="36"/>
    </location>
</feature>
<organism evidence="3 4">
    <name type="scientific">Frigoriglobus tundricola</name>
    <dbReference type="NCBI Taxonomy" id="2774151"/>
    <lineage>
        <taxon>Bacteria</taxon>
        <taxon>Pseudomonadati</taxon>
        <taxon>Planctomycetota</taxon>
        <taxon>Planctomycetia</taxon>
        <taxon>Gemmatales</taxon>
        <taxon>Gemmataceae</taxon>
        <taxon>Frigoriglobus</taxon>
    </lineage>
</organism>
<keyword evidence="1" id="KW-1133">Transmembrane helix</keyword>
<name>A0A6M5YWQ6_9BACT</name>
<keyword evidence="1" id="KW-0812">Transmembrane</keyword>
<evidence type="ECO:0000256" key="1">
    <source>
        <dbReference type="SAM" id="Phobius"/>
    </source>
</evidence>
<protein>
    <recommendedName>
        <fullName evidence="2">DUF1559 domain-containing protein</fullName>
    </recommendedName>
</protein>
<evidence type="ECO:0000313" key="4">
    <source>
        <dbReference type="Proteomes" id="UP000503447"/>
    </source>
</evidence>
<sequence>MRCPRPTTRHTAFTLIELLVVIAIIAVLIGLLLPAVQKVREAAARMKCANNLKQIGLALHNYHDANGTLPYGAYYYPGSTPFPPFDFTSWPLQLLPHLEQQPLWDQCLAWYRAHPGHQPLGDRSFPANGPVVPTYVCPSSSRPTTVVVYAGFTVTLTSYRGCAGTSIAPPTNDGVLYMNAGVRLTDITDGTSNTAAVGERPPTGDLLNGWAFISSYLDGVLGSRDVGFAGICSDLPTNVGLRPQRVPGDTRCLDAAHFWSSHPGGANFAYADGSVHFLPYAADDVLPALFTRAGGEVFVQP</sequence>
<dbReference type="Pfam" id="PF07963">
    <property type="entry name" value="N_methyl"/>
    <property type="match status" value="1"/>
</dbReference>
<proteinExistence type="predicted"/>
<dbReference type="RefSeq" id="WP_193376960.1">
    <property type="nucleotide sequence ID" value="NZ_CP053452.2"/>
</dbReference>
<evidence type="ECO:0000259" key="2">
    <source>
        <dbReference type="Pfam" id="PF07596"/>
    </source>
</evidence>
<dbReference type="PANTHER" id="PTHR30093:SF2">
    <property type="entry name" value="TYPE II SECRETION SYSTEM PROTEIN H"/>
    <property type="match status" value="1"/>
</dbReference>
<dbReference type="AlphaFoldDB" id="A0A6M5YWQ6"/>
<accession>A0A6M5YWQ6</accession>
<gene>
    <name evidence="3" type="ORF">FTUN_5958</name>
</gene>
<dbReference type="Gene3D" id="3.30.700.10">
    <property type="entry name" value="Glycoprotein, Type 4 Pilin"/>
    <property type="match status" value="1"/>
</dbReference>
<evidence type="ECO:0000313" key="3">
    <source>
        <dbReference type="EMBL" id="QJW98368.1"/>
    </source>
</evidence>
<dbReference type="NCBIfam" id="TIGR02532">
    <property type="entry name" value="IV_pilin_GFxxxE"/>
    <property type="match status" value="1"/>
</dbReference>
<reference evidence="4" key="1">
    <citation type="submission" date="2020-05" db="EMBL/GenBank/DDBJ databases">
        <title>Frigoriglobus tundricola gen. nov., sp. nov., a psychrotolerant cellulolytic planctomycete of the family Gemmataceae with two divergent copies of 16S rRNA gene.</title>
        <authorList>
            <person name="Kulichevskaya I.S."/>
            <person name="Ivanova A.A."/>
            <person name="Naumoff D.G."/>
            <person name="Beletsky A.V."/>
            <person name="Rijpstra W.I.C."/>
            <person name="Sinninghe Damste J.S."/>
            <person name="Mardanov A.V."/>
            <person name="Ravin N.V."/>
            <person name="Dedysh S.N."/>
        </authorList>
    </citation>
    <scope>NUCLEOTIDE SEQUENCE [LARGE SCALE GENOMIC DNA]</scope>
    <source>
        <strain evidence="4">PL17</strain>
    </source>
</reference>
<dbReference type="Proteomes" id="UP000503447">
    <property type="component" value="Chromosome"/>
</dbReference>
<dbReference type="InterPro" id="IPR011453">
    <property type="entry name" value="DUF1559"/>
</dbReference>
<dbReference type="InterPro" id="IPR027558">
    <property type="entry name" value="Pre_pil_HX9DG_C"/>
</dbReference>
<keyword evidence="4" id="KW-1185">Reference proteome</keyword>
<dbReference type="Pfam" id="PF07596">
    <property type="entry name" value="SBP_bac_10"/>
    <property type="match status" value="1"/>
</dbReference>
<keyword evidence="1" id="KW-0472">Membrane</keyword>
<dbReference type="SUPFAM" id="SSF54523">
    <property type="entry name" value="Pili subunits"/>
    <property type="match status" value="1"/>
</dbReference>
<dbReference type="NCBIfam" id="TIGR04294">
    <property type="entry name" value="pre_pil_HX9DG"/>
    <property type="match status" value="1"/>
</dbReference>
<dbReference type="EMBL" id="CP053452">
    <property type="protein sequence ID" value="QJW98368.1"/>
    <property type="molecule type" value="Genomic_DNA"/>
</dbReference>
<dbReference type="InterPro" id="IPR045584">
    <property type="entry name" value="Pilin-like"/>
</dbReference>
<dbReference type="PANTHER" id="PTHR30093">
    <property type="entry name" value="GENERAL SECRETION PATHWAY PROTEIN G"/>
    <property type="match status" value="1"/>
</dbReference>